<gene>
    <name evidence="6" type="ORF">GCM10022405_41590</name>
</gene>
<dbReference type="EMBL" id="BAABDG010000010">
    <property type="protein sequence ID" value="GAA3912055.1"/>
    <property type="molecule type" value="Genomic_DNA"/>
</dbReference>
<keyword evidence="3" id="KW-0560">Oxidoreductase</keyword>
<evidence type="ECO:0000259" key="5">
    <source>
        <dbReference type="Pfam" id="PF02668"/>
    </source>
</evidence>
<dbReference type="InterPro" id="IPR003819">
    <property type="entry name" value="TauD/TfdA-like"/>
</dbReference>
<dbReference type="RefSeq" id="WP_346082787.1">
    <property type="nucleotide sequence ID" value="NZ_BAABDG010000010.1"/>
</dbReference>
<evidence type="ECO:0000313" key="6">
    <source>
        <dbReference type="EMBL" id="GAA3912055.1"/>
    </source>
</evidence>
<evidence type="ECO:0000256" key="1">
    <source>
        <dbReference type="ARBA" id="ARBA00008425"/>
    </source>
</evidence>
<feature type="domain" description="TauD/TfdA-like" evidence="5">
    <location>
        <begin position="222"/>
        <end position="279"/>
    </location>
</feature>
<dbReference type="SUPFAM" id="SSF51197">
    <property type="entry name" value="Clavaminate synthase-like"/>
    <property type="match status" value="1"/>
</dbReference>
<accession>A0ABP7M1U9</accession>
<keyword evidence="4" id="KW-0408">Iron</keyword>
<keyword evidence="7" id="KW-1185">Reference proteome</keyword>
<evidence type="ECO:0000256" key="2">
    <source>
        <dbReference type="ARBA" id="ARBA00022723"/>
    </source>
</evidence>
<comment type="similarity">
    <text evidence="1">Belongs to the clavaminate synthase family.</text>
</comment>
<protein>
    <recommendedName>
        <fullName evidence="5">TauD/TfdA-like domain-containing protein</fullName>
    </recommendedName>
</protein>
<evidence type="ECO:0000256" key="3">
    <source>
        <dbReference type="ARBA" id="ARBA00023002"/>
    </source>
</evidence>
<comment type="caution">
    <text evidence="6">The sequence shown here is derived from an EMBL/GenBank/DDBJ whole genome shotgun (WGS) entry which is preliminary data.</text>
</comment>
<name>A0ABP7M1U9_9GAMM</name>
<reference evidence="7" key="1">
    <citation type="journal article" date="2019" name="Int. J. Syst. Evol. Microbiol.">
        <title>The Global Catalogue of Microorganisms (GCM) 10K type strain sequencing project: providing services to taxonomists for standard genome sequencing and annotation.</title>
        <authorList>
            <consortium name="The Broad Institute Genomics Platform"/>
            <consortium name="The Broad Institute Genome Sequencing Center for Infectious Disease"/>
            <person name="Wu L."/>
            <person name="Ma J."/>
        </authorList>
    </citation>
    <scope>NUCLEOTIDE SEQUENCE [LARGE SCALE GENOMIC DNA]</scope>
    <source>
        <strain evidence="7">JCM 17201</strain>
    </source>
</reference>
<evidence type="ECO:0000313" key="7">
    <source>
        <dbReference type="Proteomes" id="UP001499994"/>
    </source>
</evidence>
<dbReference type="InterPro" id="IPR042098">
    <property type="entry name" value="TauD-like_sf"/>
</dbReference>
<keyword evidence="2" id="KW-0479">Metal-binding</keyword>
<dbReference type="InterPro" id="IPR014503">
    <property type="entry name" value="Clavaminate_syn-like"/>
</dbReference>
<dbReference type="Proteomes" id="UP001499994">
    <property type="component" value="Unassembled WGS sequence"/>
</dbReference>
<dbReference type="PIRSF" id="PIRSF019543">
    <property type="entry name" value="Clavaminate_syn"/>
    <property type="match status" value="1"/>
</dbReference>
<evidence type="ECO:0000256" key="4">
    <source>
        <dbReference type="ARBA" id="ARBA00023004"/>
    </source>
</evidence>
<dbReference type="Gene3D" id="3.60.130.10">
    <property type="entry name" value="Clavaminate synthase-like"/>
    <property type="match status" value="1"/>
</dbReference>
<sequence>MKNGLILTNADECHRVLPFPIDEFRRELDEECYIIWKLPQFDTVKLTKTPIHPTDADYVESKNSELHGAYLSAHFEAGLWPVVYQGENDGHLIRHVCPMIQSEDQVSSQGAKYDFYPHVDNPDLHICGETPSKVFGGCPDTLTLLCLRKEPGVNTSLLKLDHIISMLSDDIINILTKPLFTVRRPASFVNASSIEGVPVIVNKDGIWYSRFDWHNITGMTLEAEAALERMRFITLERELWFDVPLEPGHAVTFLNQRTMHTRNAFAPRFDGTDRWLLRVFGMKIRPPETQLLDPKNCLHHLRTL</sequence>
<proteinExistence type="inferred from homology"/>
<organism evidence="6 7">
    <name type="scientific">Gibbsiella dentisursi</name>
    <dbReference type="NCBI Taxonomy" id="796890"/>
    <lineage>
        <taxon>Bacteria</taxon>
        <taxon>Pseudomonadati</taxon>
        <taxon>Pseudomonadota</taxon>
        <taxon>Gammaproteobacteria</taxon>
        <taxon>Enterobacterales</taxon>
        <taxon>Yersiniaceae</taxon>
        <taxon>Gibbsiella</taxon>
    </lineage>
</organism>
<dbReference type="Pfam" id="PF02668">
    <property type="entry name" value="TauD"/>
    <property type="match status" value="1"/>
</dbReference>